<evidence type="ECO:0000313" key="4">
    <source>
        <dbReference type="Proteomes" id="UP000584642"/>
    </source>
</evidence>
<dbReference type="PROSITE" id="PS50930">
    <property type="entry name" value="HTH_LYTTR"/>
    <property type="match status" value="1"/>
</dbReference>
<dbReference type="InterPro" id="IPR007492">
    <property type="entry name" value="LytTR_DNA-bd_dom"/>
</dbReference>
<gene>
    <name evidence="3" type="ORF">HND93_29035</name>
</gene>
<dbReference type="EMBL" id="JABFDB010000031">
    <property type="protein sequence ID" value="NYZ23764.1"/>
    <property type="molecule type" value="Genomic_DNA"/>
</dbReference>
<comment type="caution">
    <text evidence="3">The sequence shown here is derived from an EMBL/GenBank/DDBJ whole genome shotgun (WGS) entry which is preliminary data.</text>
</comment>
<reference evidence="3 4" key="1">
    <citation type="submission" date="2020-05" db="EMBL/GenBank/DDBJ databases">
        <title>Azospirillum oleiclasticum sp. nov, a nitrogen-fixing and heavy crude oil-emulsifying bacterium isolated from the crude oil of Yumen Oilfield.</title>
        <authorList>
            <person name="Wu D."/>
            <person name="Cai M."/>
            <person name="Zhang X."/>
        </authorList>
    </citation>
    <scope>NUCLEOTIDE SEQUENCE [LARGE SCALE GENOMIC DNA]</scope>
    <source>
        <strain evidence="3 4">ROY-1-1-2</strain>
    </source>
</reference>
<organism evidence="3 4">
    <name type="scientific">Azospirillum oleiclasticum</name>
    <dbReference type="NCBI Taxonomy" id="2735135"/>
    <lineage>
        <taxon>Bacteria</taxon>
        <taxon>Pseudomonadati</taxon>
        <taxon>Pseudomonadota</taxon>
        <taxon>Alphaproteobacteria</taxon>
        <taxon>Rhodospirillales</taxon>
        <taxon>Azospirillaceae</taxon>
        <taxon>Azospirillum</taxon>
    </lineage>
</organism>
<keyword evidence="1" id="KW-0472">Membrane</keyword>
<accession>A0ABX2TKZ6</accession>
<dbReference type="SMART" id="SM00850">
    <property type="entry name" value="LytTR"/>
    <property type="match status" value="1"/>
</dbReference>
<evidence type="ECO:0000259" key="2">
    <source>
        <dbReference type="PROSITE" id="PS50930"/>
    </source>
</evidence>
<keyword evidence="1" id="KW-1133">Transmembrane helix</keyword>
<feature type="transmembrane region" description="Helical" evidence="1">
    <location>
        <begin position="88"/>
        <end position="106"/>
    </location>
</feature>
<feature type="transmembrane region" description="Helical" evidence="1">
    <location>
        <begin position="126"/>
        <end position="144"/>
    </location>
</feature>
<evidence type="ECO:0000256" key="1">
    <source>
        <dbReference type="SAM" id="Phobius"/>
    </source>
</evidence>
<feature type="domain" description="HTH LytTR-type" evidence="2">
    <location>
        <begin position="185"/>
        <end position="275"/>
    </location>
</feature>
<dbReference type="Proteomes" id="UP000584642">
    <property type="component" value="Unassembled WGS sequence"/>
</dbReference>
<keyword evidence="4" id="KW-1185">Reference proteome</keyword>
<keyword evidence="1" id="KW-0812">Transmembrane</keyword>
<proteinExistence type="predicted"/>
<name>A0ABX2TKZ6_9PROT</name>
<sequence>MREASHVAAPGRPAAPFRRRLLRQRLPVILAAVLVLTVIGPFGTFQDLRPLPRLAYWGGLILAGFAAFELLVWIALRVARGDARRWGRVVGAAALGVTALETVAVAAVEWSVRGHDFFSVTGLLELALYVGTITVLVAAVPVLLELRERGLVGVAPPPSLSTAAPPPGPAGEPRLHARIPARLGRDLLALAMEDHYVRVHTALGSDLILMRLRDAVAELDGVPGLQVHRSHWVAAHAVTAVERRPDGKMTLLLINGLRVPVSRSYAADVRAAGWLERA</sequence>
<dbReference type="Gene3D" id="2.40.50.1020">
    <property type="entry name" value="LytTr DNA-binding domain"/>
    <property type="match status" value="1"/>
</dbReference>
<dbReference type="Pfam" id="PF04397">
    <property type="entry name" value="LytTR"/>
    <property type="match status" value="1"/>
</dbReference>
<feature type="transmembrane region" description="Helical" evidence="1">
    <location>
        <begin position="26"/>
        <end position="43"/>
    </location>
</feature>
<feature type="transmembrane region" description="Helical" evidence="1">
    <location>
        <begin position="55"/>
        <end position="76"/>
    </location>
</feature>
<evidence type="ECO:0000313" key="3">
    <source>
        <dbReference type="EMBL" id="NYZ23764.1"/>
    </source>
</evidence>
<protein>
    <submittedName>
        <fullName evidence="3">LytTR family transcriptional regulator</fullName>
    </submittedName>
</protein>